<evidence type="ECO:0000256" key="9">
    <source>
        <dbReference type="ARBA" id="ARBA00023002"/>
    </source>
</evidence>
<dbReference type="InterPro" id="IPR020469">
    <property type="entry name" value="Cyt_P450_CYP2_fam"/>
</dbReference>
<evidence type="ECO:0000256" key="3">
    <source>
        <dbReference type="ARBA" id="ARBA00004586"/>
    </source>
</evidence>
<evidence type="ECO:0000256" key="2">
    <source>
        <dbReference type="ARBA" id="ARBA00004524"/>
    </source>
</evidence>
<dbReference type="RefSeq" id="XP_028597785.1">
    <property type="nucleotide sequence ID" value="XM_028741952.1"/>
</dbReference>
<dbReference type="GO" id="GO:0016712">
    <property type="term" value="F:oxidoreductase activity, acting on paired donors, with incorporation or reduction of molecular oxygen, reduced flavin or flavoprotein as one donor, and incorporation of one atom of oxygen"/>
    <property type="evidence" value="ECO:0007669"/>
    <property type="project" value="TreeGrafter"/>
</dbReference>
<proteinExistence type="inferred from homology"/>
<dbReference type="InterPro" id="IPR002401">
    <property type="entry name" value="Cyt_P450_E_grp-I"/>
</dbReference>
<dbReference type="CDD" id="cd11026">
    <property type="entry name" value="CYP2"/>
    <property type="match status" value="1"/>
</dbReference>
<evidence type="ECO:0000256" key="1">
    <source>
        <dbReference type="ARBA" id="ARBA00001971"/>
    </source>
</evidence>
<dbReference type="Gene3D" id="1.10.630.10">
    <property type="entry name" value="Cytochrome P450"/>
    <property type="match status" value="1"/>
</dbReference>
<reference evidence="15 16" key="1">
    <citation type="journal article" date="2019" name="Proc. Natl. Acad. Sci. U.S.A.">
        <title>Regulatory changes in pterin and carotenoid genes underlie balanced color polymorphisms in the wall lizard.</title>
        <authorList>
            <person name="Andrade P."/>
            <person name="Pinho C."/>
            <person name="Perez I de Lanuza G."/>
            <person name="Afonso S."/>
            <person name="Brejcha J."/>
            <person name="Rubin C.J."/>
            <person name="Wallerman O."/>
            <person name="Pereira P."/>
            <person name="Sabatino S.J."/>
            <person name="Bellati A."/>
            <person name="Pellitteri-Rosa D."/>
            <person name="Bosakova Z."/>
            <person name="Bunikis I."/>
            <person name="Carretero M.A."/>
            <person name="Feiner N."/>
            <person name="Marsik P."/>
            <person name="Pauperio F."/>
            <person name="Salvi D."/>
            <person name="Soler L."/>
            <person name="While G.M."/>
            <person name="Uller T."/>
            <person name="Font E."/>
            <person name="Andersson L."/>
            <person name="Carneiro M."/>
        </authorList>
    </citation>
    <scope>NUCLEOTIDE SEQUENCE</scope>
</reference>
<dbReference type="GO" id="GO:0019373">
    <property type="term" value="P:epoxygenase P450 pathway"/>
    <property type="evidence" value="ECO:0007669"/>
    <property type="project" value="TreeGrafter"/>
</dbReference>
<dbReference type="InterPro" id="IPR001128">
    <property type="entry name" value="Cyt_P450"/>
</dbReference>
<dbReference type="GeneTree" id="ENSGT00940000162064"/>
<evidence type="ECO:0000256" key="6">
    <source>
        <dbReference type="ARBA" id="ARBA00022723"/>
    </source>
</evidence>
<evidence type="ECO:0000313" key="16">
    <source>
        <dbReference type="Proteomes" id="UP000472272"/>
    </source>
</evidence>
<dbReference type="OrthoDB" id="3934656at2759"/>
<keyword evidence="10 13" id="KW-0408">Iron</keyword>
<evidence type="ECO:0000256" key="13">
    <source>
        <dbReference type="PIRSR" id="PIRSR602401-1"/>
    </source>
</evidence>
<evidence type="ECO:0000256" key="14">
    <source>
        <dbReference type="RuleBase" id="RU000461"/>
    </source>
</evidence>
<dbReference type="PRINTS" id="PR01957">
    <property type="entry name" value="EP450ICYP2F"/>
</dbReference>
<dbReference type="GO" id="GO:0005789">
    <property type="term" value="C:endoplasmic reticulum membrane"/>
    <property type="evidence" value="ECO:0007669"/>
    <property type="project" value="UniProtKB-SubCell"/>
</dbReference>
<keyword evidence="8" id="KW-0492">Microsome</keyword>
<keyword evidence="16" id="KW-1185">Reference proteome</keyword>
<reference evidence="15" key="3">
    <citation type="submission" date="2025-09" db="UniProtKB">
        <authorList>
            <consortium name="Ensembl"/>
        </authorList>
    </citation>
    <scope>IDENTIFICATION</scope>
</reference>
<keyword evidence="7" id="KW-0256">Endoplasmic reticulum</keyword>
<dbReference type="KEGG" id="pmua:114603158"/>
<dbReference type="OMA" id="ERFMDCD"/>
<dbReference type="InterPro" id="IPR017972">
    <property type="entry name" value="Cyt_P450_CS"/>
</dbReference>
<dbReference type="AlphaFoldDB" id="A0A670IRA0"/>
<evidence type="ECO:0000256" key="12">
    <source>
        <dbReference type="ARBA" id="ARBA00023136"/>
    </source>
</evidence>
<protein>
    <submittedName>
        <fullName evidence="15">Cytochrome P450 2F5-like</fullName>
    </submittedName>
</protein>
<dbReference type="PANTHER" id="PTHR24300:SF84">
    <property type="entry name" value="CYTOCHROME P450, FAMILY 2, SUBFAMILY T, POLYPEPTIDE 4"/>
    <property type="match status" value="1"/>
</dbReference>
<evidence type="ECO:0000313" key="15">
    <source>
        <dbReference type="Ensembl" id="ENSPMRP00000014241.1"/>
    </source>
</evidence>
<dbReference type="InterPro" id="IPR036396">
    <property type="entry name" value="Cyt_P450_sf"/>
</dbReference>
<evidence type="ECO:0000256" key="7">
    <source>
        <dbReference type="ARBA" id="ARBA00022824"/>
    </source>
</evidence>
<dbReference type="GO" id="GO:0019825">
    <property type="term" value="F:oxygen binding"/>
    <property type="evidence" value="ECO:0007669"/>
    <property type="project" value="InterPro"/>
</dbReference>
<accession>A0A670IRA0</accession>
<dbReference type="PRINTS" id="PR00385">
    <property type="entry name" value="P450"/>
</dbReference>
<comment type="similarity">
    <text evidence="4 14">Belongs to the cytochrome P450 family.</text>
</comment>
<dbReference type="PANTHER" id="PTHR24300">
    <property type="entry name" value="CYTOCHROME P450 508A4-RELATED"/>
    <property type="match status" value="1"/>
</dbReference>
<evidence type="ECO:0000256" key="5">
    <source>
        <dbReference type="ARBA" id="ARBA00022617"/>
    </source>
</evidence>
<reference evidence="15" key="2">
    <citation type="submission" date="2025-08" db="UniProtKB">
        <authorList>
            <consortium name="Ensembl"/>
        </authorList>
    </citation>
    <scope>IDENTIFICATION</scope>
</reference>
<dbReference type="Proteomes" id="UP000472272">
    <property type="component" value="Chromosome 8"/>
</dbReference>
<sequence>MEFSAATAALLAICIACLLMFFKGSRQGKKGHLPPGPRPLPVVGNLLLLDMKNTVKSMLELSQRYGSIYTIYLGSQPFVVLCGYQVVKEALVDQAEEFSARGDLPVIFDFTRGDGISMSQGEKWKVLRRFTIHTLRNFGMGKRSIEERIQEEAQYLVQELAKTKGEPSDLTLTLGHAVSNVICSIVFGDRFDYEDKKFLTLVGLMNDNFRIFSSPCAQLYNTFPHILRYLPGPHKQLFANFEKLRLFILEMVKEHQATFDPSCPRDFIDSFLLKMQEEKKDPLSHFHTNTLVMTTHNLFFGGTESVSTTLRYGILILMKHPEVAAKVQEEISKVIGPHRNPSTEDRAKMPYTDAVIHEIQRFVDLIPLGVPHAVTKDTRFRGFVLPKGTNIMPLLHSVHKDPTQFKNPEAFDPTHFLDEKGGFRRSDAFMPFSAGKRLCLGEGLARMELFLYLTKLLQRFTFQPTCPREELDILPLSSGTGNVPRPYRCRIVPR</sequence>
<keyword evidence="6 13" id="KW-0479">Metal-binding</keyword>
<evidence type="ECO:0000256" key="8">
    <source>
        <dbReference type="ARBA" id="ARBA00022848"/>
    </source>
</evidence>
<dbReference type="GO" id="GO:0005506">
    <property type="term" value="F:iron ion binding"/>
    <property type="evidence" value="ECO:0007669"/>
    <property type="project" value="InterPro"/>
</dbReference>
<comment type="cofactor">
    <cofactor evidence="1 13">
        <name>heme</name>
        <dbReference type="ChEBI" id="CHEBI:30413"/>
    </cofactor>
</comment>
<dbReference type="Ensembl" id="ENSPMRT00000015213.1">
    <property type="protein sequence ID" value="ENSPMRP00000014241.1"/>
    <property type="gene ID" value="ENSPMRG00000009492.1"/>
</dbReference>
<dbReference type="GeneID" id="114603158"/>
<dbReference type="Pfam" id="PF00067">
    <property type="entry name" value="p450"/>
    <property type="match status" value="1"/>
</dbReference>
<organism evidence="15 16">
    <name type="scientific">Podarcis muralis</name>
    <name type="common">Wall lizard</name>
    <name type="synonym">Lacerta muralis</name>
    <dbReference type="NCBI Taxonomy" id="64176"/>
    <lineage>
        <taxon>Eukaryota</taxon>
        <taxon>Metazoa</taxon>
        <taxon>Chordata</taxon>
        <taxon>Craniata</taxon>
        <taxon>Vertebrata</taxon>
        <taxon>Euteleostomi</taxon>
        <taxon>Lepidosauria</taxon>
        <taxon>Squamata</taxon>
        <taxon>Bifurcata</taxon>
        <taxon>Unidentata</taxon>
        <taxon>Episquamata</taxon>
        <taxon>Laterata</taxon>
        <taxon>Lacertibaenia</taxon>
        <taxon>Lacertidae</taxon>
        <taxon>Podarcis</taxon>
    </lineage>
</organism>
<evidence type="ECO:0000256" key="4">
    <source>
        <dbReference type="ARBA" id="ARBA00010617"/>
    </source>
</evidence>
<keyword evidence="5 13" id="KW-0349">Heme</keyword>
<evidence type="ECO:0000256" key="11">
    <source>
        <dbReference type="ARBA" id="ARBA00023033"/>
    </source>
</evidence>
<name>A0A670IRA0_PODMU</name>
<gene>
    <name evidence="15" type="primary">LOC114603158</name>
</gene>
<comment type="subcellular location">
    <subcellularLocation>
        <location evidence="3">Endoplasmic reticulum membrane</location>
    </subcellularLocation>
    <subcellularLocation>
        <location evidence="2">Microsome membrane</location>
    </subcellularLocation>
</comment>
<dbReference type="FunFam" id="1.10.630.10:FF:000001">
    <property type="entry name" value="Cytochrome P450, family 2"/>
    <property type="match status" value="1"/>
</dbReference>
<evidence type="ECO:0000256" key="10">
    <source>
        <dbReference type="ARBA" id="ARBA00023004"/>
    </source>
</evidence>
<dbReference type="GO" id="GO:0008392">
    <property type="term" value="F:arachidonate epoxygenase activity"/>
    <property type="evidence" value="ECO:0007669"/>
    <property type="project" value="TreeGrafter"/>
</dbReference>
<keyword evidence="12" id="KW-0472">Membrane</keyword>
<dbReference type="PRINTS" id="PR00463">
    <property type="entry name" value="EP450I"/>
</dbReference>
<dbReference type="InterPro" id="IPR050182">
    <property type="entry name" value="Cytochrome_P450_fam2"/>
</dbReference>
<dbReference type="PROSITE" id="PS00086">
    <property type="entry name" value="CYTOCHROME_P450"/>
    <property type="match status" value="1"/>
</dbReference>
<dbReference type="GO" id="GO:0020037">
    <property type="term" value="F:heme binding"/>
    <property type="evidence" value="ECO:0007669"/>
    <property type="project" value="InterPro"/>
</dbReference>
<feature type="binding site" description="axial binding residue" evidence="13">
    <location>
        <position position="439"/>
    </location>
    <ligand>
        <name>heme</name>
        <dbReference type="ChEBI" id="CHEBI:30413"/>
    </ligand>
    <ligandPart>
        <name>Fe</name>
        <dbReference type="ChEBI" id="CHEBI:18248"/>
    </ligandPart>
</feature>
<keyword evidence="11 14" id="KW-0503">Monooxygenase</keyword>
<dbReference type="SUPFAM" id="SSF48264">
    <property type="entry name" value="Cytochrome P450"/>
    <property type="match status" value="1"/>
</dbReference>
<keyword evidence="9 14" id="KW-0560">Oxidoreductase</keyword>
<dbReference type="GO" id="GO:0006805">
    <property type="term" value="P:xenobiotic metabolic process"/>
    <property type="evidence" value="ECO:0007669"/>
    <property type="project" value="TreeGrafter"/>
</dbReference>